<name>A0ABY8VEE0_9CORY</name>
<keyword evidence="4 10" id="KW-0067">ATP-binding</keyword>
<proteinExistence type="predicted"/>
<dbReference type="Pfam" id="PF00005">
    <property type="entry name" value="ABC_tran"/>
    <property type="match status" value="1"/>
</dbReference>
<dbReference type="PROSITE" id="PS00211">
    <property type="entry name" value="ABC_TRANSPORTER_1"/>
    <property type="match status" value="1"/>
</dbReference>
<dbReference type="InterPro" id="IPR003593">
    <property type="entry name" value="AAA+_ATPase"/>
</dbReference>
<evidence type="ECO:0000313" key="11">
    <source>
        <dbReference type="Proteomes" id="UP001225598"/>
    </source>
</evidence>
<dbReference type="Pfam" id="PF00664">
    <property type="entry name" value="ABC_membrane"/>
    <property type="match status" value="1"/>
</dbReference>
<dbReference type="SMART" id="SM00382">
    <property type="entry name" value="AAA"/>
    <property type="match status" value="1"/>
</dbReference>
<reference evidence="10 11" key="1">
    <citation type="submission" date="2023-05" db="EMBL/GenBank/DDBJ databases">
        <title>Corynebacterium suedekumii sp. nov. and Corynebacterium breve sp. nov. isolated from raw cow's milk.</title>
        <authorList>
            <person name="Baer M.K."/>
            <person name="Mehl L."/>
            <person name="Hellmuth R."/>
            <person name="Marke G."/>
            <person name="Lipski A."/>
        </authorList>
    </citation>
    <scope>NUCLEOTIDE SEQUENCE [LARGE SCALE GENOMIC DNA]</scope>
    <source>
        <strain evidence="10 11">R4</strain>
    </source>
</reference>
<feature type="transmembrane region" description="Helical" evidence="7">
    <location>
        <begin position="237"/>
        <end position="254"/>
    </location>
</feature>
<dbReference type="EMBL" id="CP126969">
    <property type="protein sequence ID" value="WIM67472.1"/>
    <property type="molecule type" value="Genomic_DNA"/>
</dbReference>
<evidence type="ECO:0000313" key="10">
    <source>
        <dbReference type="EMBL" id="WIM67472.1"/>
    </source>
</evidence>
<evidence type="ECO:0000256" key="7">
    <source>
        <dbReference type="SAM" id="Phobius"/>
    </source>
</evidence>
<keyword evidence="3" id="KW-0547">Nucleotide-binding</keyword>
<evidence type="ECO:0000256" key="1">
    <source>
        <dbReference type="ARBA" id="ARBA00004651"/>
    </source>
</evidence>
<feature type="domain" description="ABC transmembrane type-1" evidence="9">
    <location>
        <begin position="55"/>
        <end position="378"/>
    </location>
</feature>
<dbReference type="RefSeq" id="WP_284824598.1">
    <property type="nucleotide sequence ID" value="NZ_CP126969.1"/>
</dbReference>
<evidence type="ECO:0000256" key="3">
    <source>
        <dbReference type="ARBA" id="ARBA00022741"/>
    </source>
</evidence>
<accession>A0ABY8VEE0</accession>
<dbReference type="PANTHER" id="PTHR43394:SF1">
    <property type="entry name" value="ATP-BINDING CASSETTE SUB-FAMILY B MEMBER 10, MITOCHONDRIAL"/>
    <property type="match status" value="1"/>
</dbReference>
<dbReference type="Gene3D" id="3.40.50.300">
    <property type="entry name" value="P-loop containing nucleotide triphosphate hydrolases"/>
    <property type="match status" value="1"/>
</dbReference>
<dbReference type="InterPro" id="IPR017871">
    <property type="entry name" value="ABC_transporter-like_CS"/>
</dbReference>
<dbReference type="SUPFAM" id="SSF52540">
    <property type="entry name" value="P-loop containing nucleoside triphosphate hydrolases"/>
    <property type="match status" value="1"/>
</dbReference>
<evidence type="ECO:0000256" key="5">
    <source>
        <dbReference type="ARBA" id="ARBA00022989"/>
    </source>
</evidence>
<sequence length="652" mass="71421">MAKDVELTDEEILELQEKVGDAGFHGGGAPRTAKNFWPSAKRMVGLLSPYKLGMAILLLAVAFSVALNVYAPRVMGRAMDVIFSGAVSSQMPAGVTKDQIIQGLRASGDDTFADMLTAMELIPGAGIDFTRLGQLIAIVIGLYVGSAVLMWLQGFMLNRFVMKVVYRLRVDVEAKLHRLPLSYFDTRQRGDILSRTTNDVDNVQQALQQSLSQAVQSLLMVIGITIMMFSVSWELTLVALLAIPLTGVVIGLIGSRSQAQFKKQWKSTGMLNGHIEETFSGHEVITIFGRHDTAAKLFDERNDDLYQSSSMAQFLSGLMMPIMQFISYLSYVAIAVLGGLRVANGNMTLGAATAFIQYSRQFNQPLAELGGMMQMVQSGVASAERVFEFLDAEEQSADTEHDLVEGRAQGLVEFRNVDFSYSEDAELIQDLNLRVEPGQTAAIVGPTGAGKTTLVNLIMRFYEIDSGQILLDGVDTAAMSRTELRSQVGMVLQDAVLFEGTIMDNIRYGRLDATDDEVIAAAKATYVDRFVHALPEGYETKIDQDGGALSVGERQLITIARAFLSQPALLILDEATSSVDTRTEVLVQKAMAALQSDRTSFVIAHRLSTIRDADLILVMENGRIVEQGTHAELIHAEGAYWRLHQSQFAEDD</sequence>
<dbReference type="GO" id="GO:0005524">
    <property type="term" value="F:ATP binding"/>
    <property type="evidence" value="ECO:0007669"/>
    <property type="project" value="UniProtKB-KW"/>
</dbReference>
<keyword evidence="2 7" id="KW-0812">Transmembrane</keyword>
<evidence type="ECO:0000256" key="2">
    <source>
        <dbReference type="ARBA" id="ARBA00022692"/>
    </source>
</evidence>
<gene>
    <name evidence="10" type="ORF">QP027_10255</name>
</gene>
<keyword evidence="5 7" id="KW-1133">Transmembrane helix</keyword>
<dbReference type="Proteomes" id="UP001225598">
    <property type="component" value="Chromosome"/>
</dbReference>
<feature type="domain" description="ABC transporter" evidence="8">
    <location>
        <begin position="412"/>
        <end position="646"/>
    </location>
</feature>
<dbReference type="InterPro" id="IPR039421">
    <property type="entry name" value="Type_1_exporter"/>
</dbReference>
<dbReference type="InterPro" id="IPR027417">
    <property type="entry name" value="P-loop_NTPase"/>
</dbReference>
<dbReference type="InterPro" id="IPR011527">
    <property type="entry name" value="ABC1_TM_dom"/>
</dbReference>
<comment type="subcellular location">
    <subcellularLocation>
        <location evidence="1">Cell membrane</location>
        <topology evidence="1">Multi-pass membrane protein</topology>
    </subcellularLocation>
</comment>
<dbReference type="SUPFAM" id="SSF90123">
    <property type="entry name" value="ABC transporter transmembrane region"/>
    <property type="match status" value="1"/>
</dbReference>
<evidence type="ECO:0000256" key="6">
    <source>
        <dbReference type="ARBA" id="ARBA00023136"/>
    </source>
</evidence>
<protein>
    <submittedName>
        <fullName evidence="10">ABC transporter ATP-binding protein</fullName>
    </submittedName>
</protein>
<dbReference type="InterPro" id="IPR036640">
    <property type="entry name" value="ABC1_TM_sf"/>
</dbReference>
<dbReference type="CDD" id="cd03254">
    <property type="entry name" value="ABCC_Glucan_exporter_like"/>
    <property type="match status" value="1"/>
</dbReference>
<feature type="transmembrane region" description="Helical" evidence="7">
    <location>
        <begin position="132"/>
        <end position="152"/>
    </location>
</feature>
<dbReference type="CDD" id="cd18547">
    <property type="entry name" value="ABC_6TM_Tm288_like"/>
    <property type="match status" value="1"/>
</dbReference>
<dbReference type="Gene3D" id="1.20.1560.10">
    <property type="entry name" value="ABC transporter type 1, transmembrane domain"/>
    <property type="match status" value="1"/>
</dbReference>
<keyword evidence="11" id="KW-1185">Reference proteome</keyword>
<evidence type="ECO:0000256" key="4">
    <source>
        <dbReference type="ARBA" id="ARBA00022840"/>
    </source>
</evidence>
<feature type="transmembrane region" description="Helical" evidence="7">
    <location>
        <begin position="318"/>
        <end position="340"/>
    </location>
</feature>
<feature type="transmembrane region" description="Helical" evidence="7">
    <location>
        <begin position="52"/>
        <end position="71"/>
    </location>
</feature>
<evidence type="ECO:0000259" key="9">
    <source>
        <dbReference type="PROSITE" id="PS50929"/>
    </source>
</evidence>
<keyword evidence="6 7" id="KW-0472">Membrane</keyword>
<dbReference type="InterPro" id="IPR003439">
    <property type="entry name" value="ABC_transporter-like_ATP-bd"/>
</dbReference>
<evidence type="ECO:0000259" key="8">
    <source>
        <dbReference type="PROSITE" id="PS50893"/>
    </source>
</evidence>
<organism evidence="10 11">
    <name type="scientific">Corynebacterium breve</name>
    <dbReference type="NCBI Taxonomy" id="3049799"/>
    <lineage>
        <taxon>Bacteria</taxon>
        <taxon>Bacillati</taxon>
        <taxon>Actinomycetota</taxon>
        <taxon>Actinomycetes</taxon>
        <taxon>Mycobacteriales</taxon>
        <taxon>Corynebacteriaceae</taxon>
        <taxon>Corynebacterium</taxon>
    </lineage>
</organism>
<dbReference type="PANTHER" id="PTHR43394">
    <property type="entry name" value="ATP-DEPENDENT PERMEASE MDL1, MITOCHONDRIAL"/>
    <property type="match status" value="1"/>
</dbReference>
<dbReference type="PROSITE" id="PS50929">
    <property type="entry name" value="ABC_TM1F"/>
    <property type="match status" value="1"/>
</dbReference>
<dbReference type="PROSITE" id="PS50893">
    <property type="entry name" value="ABC_TRANSPORTER_2"/>
    <property type="match status" value="1"/>
</dbReference>